<dbReference type="EC" id="3.2.1.39" evidence="3"/>
<dbReference type="PROSITE" id="PS52008">
    <property type="entry name" value="GH81"/>
    <property type="match status" value="1"/>
</dbReference>
<keyword evidence="5" id="KW-0119">Carbohydrate metabolism</keyword>
<reference evidence="13 14" key="1">
    <citation type="journal article" date="2015" name="Environ. Microbiol.">
        <title>Metagenome sequence of Elaphomyces granulatus from sporocarp tissue reveals Ascomycota ectomycorrhizal fingerprints of genome expansion and a Proteobacteria-rich microbiome.</title>
        <authorList>
            <person name="Quandt C.A."/>
            <person name="Kohler A."/>
            <person name="Hesse C.N."/>
            <person name="Sharpton T.J."/>
            <person name="Martin F."/>
            <person name="Spatafora J.W."/>
        </authorList>
    </citation>
    <scope>NUCLEOTIDE SEQUENCE [LARGE SCALE GENOMIC DNA]</scope>
    <source>
        <strain evidence="13 14">OSC145934</strain>
    </source>
</reference>
<dbReference type="Gene3D" id="1.20.5.420">
    <property type="entry name" value="Immunoglobulin FC, subunit C"/>
    <property type="match status" value="1"/>
</dbReference>
<evidence type="ECO:0000313" key="13">
    <source>
        <dbReference type="EMBL" id="OXV06363.1"/>
    </source>
</evidence>
<evidence type="ECO:0000256" key="1">
    <source>
        <dbReference type="ARBA" id="ARBA00000382"/>
    </source>
</evidence>
<feature type="compositionally biased region" description="Low complexity" evidence="9">
    <location>
        <begin position="124"/>
        <end position="137"/>
    </location>
</feature>
<sequence>MEQRSSFLLVIMLIWLQASSTLSGTFRPPSEVHLEKKREEYPSNNERLESPETDRVYPTRLEDGGHPPVPPFPTVKQYNAPEPTGEQQPPSSPQGNPNFTQGNPNAPQIPAATSIIPTTPPTVPSSSPVNSSRSLPLAPTSVPSNSFLAMEDQDVFQPLPPDPIPSNIQQRNDHPVPKLGIANTSDPVPTNKFFGSFFLGNQTSPVFTHPYSLVWGRGIGGIQTWGMSISQIDADLLAFGQPDPRLPGDPVSNYINPIGLKYIMLSAAEFGPSTVLNTDGLSAFSAQAILRSQPGSSQRITFPVVQGMGFVTGVYSSLEPIVQSGVGIQNLDIAGSPKPGIFKYRVMLEDGGTWLIYITPANGTDPHLRSESPSSLRGDSGFSGTIQVAKNPLDDTGEQLYDNSAGVYAVTGNVTGTVSGSTGNYSLSWEKAGINPESTPLLMFALPHHLESFDDDTRTCQTPLILRTTTKGNATAVTGESWTMVVPDLPINIGFAPWSPSMPNATALSPAAQQAIRDAASQELQQNMDAETNLDSIYFSGKALSKFATMIYTIRILLNDTQLTDPALQTLKSCFARFASNQQKWPLVYDTVWKGVVSSATYVTHDSGVDFGNTYYNDHHFHYGYFVHTAAIIGFLDPSWVAANRAYVNTLIRDAGNSVANDPLFPFSRTFDWFHGHSWAKGLFDSSDGKDQESTSEDALFAYALKMWGNISGDKSLEARGNLMLGILRRSLLNYFLLESDNVNQPPQFIGNKVTGILFENKVDHTTYFGTNLEYIQGIHMLPILPNSAYTRPNKFVTEEWNAIFAPNASTPADTVAGGWRGVLYSNLAIIDPVASYKFFTQPNFDYSWIDGGTSRVWLLAYAASLGGSS</sequence>
<keyword evidence="10" id="KW-0732">Signal</keyword>
<organism evidence="13 14">
    <name type="scientific">Elaphomyces granulatus</name>
    <dbReference type="NCBI Taxonomy" id="519963"/>
    <lineage>
        <taxon>Eukaryota</taxon>
        <taxon>Fungi</taxon>
        <taxon>Dikarya</taxon>
        <taxon>Ascomycota</taxon>
        <taxon>Pezizomycotina</taxon>
        <taxon>Eurotiomycetes</taxon>
        <taxon>Eurotiomycetidae</taxon>
        <taxon>Eurotiales</taxon>
        <taxon>Elaphomycetaceae</taxon>
        <taxon>Elaphomyces</taxon>
    </lineage>
</organism>
<feature type="chain" id="PRO_5012285628" description="glucan endo-1,3-beta-D-glucosidase" evidence="10">
    <location>
        <begin position="24"/>
        <end position="870"/>
    </location>
</feature>
<keyword evidence="8" id="KW-0624">Polysaccharide degradation</keyword>
<name>A0A232LQC0_9EURO</name>
<protein>
    <recommendedName>
        <fullName evidence="3">glucan endo-1,3-beta-D-glucosidase</fullName>
        <ecNumber evidence="3">3.2.1.39</ecNumber>
    </recommendedName>
</protein>
<feature type="domain" description="Glycosyl hydrolase family 81 C-terminal" evidence="12">
    <location>
        <begin position="508"/>
        <end position="860"/>
    </location>
</feature>
<evidence type="ECO:0000259" key="11">
    <source>
        <dbReference type="Pfam" id="PF03639"/>
    </source>
</evidence>
<evidence type="ECO:0000256" key="4">
    <source>
        <dbReference type="ARBA" id="ARBA00022801"/>
    </source>
</evidence>
<evidence type="ECO:0000256" key="2">
    <source>
        <dbReference type="ARBA" id="ARBA00010730"/>
    </source>
</evidence>
<keyword evidence="6" id="KW-0326">Glycosidase</keyword>
<dbReference type="GO" id="GO:0042973">
    <property type="term" value="F:glucan endo-1,3-beta-D-glucosidase activity"/>
    <property type="evidence" value="ECO:0007669"/>
    <property type="project" value="UniProtKB-EC"/>
</dbReference>
<evidence type="ECO:0000259" key="12">
    <source>
        <dbReference type="Pfam" id="PF17652"/>
    </source>
</evidence>
<evidence type="ECO:0000256" key="3">
    <source>
        <dbReference type="ARBA" id="ARBA00012780"/>
    </source>
</evidence>
<feature type="compositionally biased region" description="Low complexity" evidence="9">
    <location>
        <begin position="81"/>
        <end position="98"/>
    </location>
</feature>
<dbReference type="PANTHER" id="PTHR31983:SF0">
    <property type="entry name" value="GLUCAN ENDO-1,3-BETA-D-GLUCOSIDASE 2"/>
    <property type="match status" value="1"/>
</dbReference>
<evidence type="ECO:0000256" key="6">
    <source>
        <dbReference type="ARBA" id="ARBA00023295"/>
    </source>
</evidence>
<dbReference type="Proteomes" id="UP000243515">
    <property type="component" value="Unassembled WGS sequence"/>
</dbReference>
<feature type="compositionally biased region" description="Basic and acidic residues" evidence="9">
    <location>
        <begin position="30"/>
        <end position="65"/>
    </location>
</feature>
<dbReference type="GO" id="GO:0071555">
    <property type="term" value="P:cell wall organization"/>
    <property type="evidence" value="ECO:0007669"/>
    <property type="project" value="UniProtKB-KW"/>
</dbReference>
<dbReference type="OrthoDB" id="4473401at2759"/>
<dbReference type="InterPro" id="IPR005200">
    <property type="entry name" value="Endo-beta-glucanase"/>
</dbReference>
<dbReference type="Pfam" id="PF03639">
    <property type="entry name" value="Glyco_hydro_81"/>
    <property type="match status" value="1"/>
</dbReference>
<evidence type="ECO:0000256" key="9">
    <source>
        <dbReference type="SAM" id="MobiDB-lite"/>
    </source>
</evidence>
<evidence type="ECO:0000256" key="8">
    <source>
        <dbReference type="ARBA" id="ARBA00023326"/>
    </source>
</evidence>
<dbReference type="FunFam" id="2.70.98.30:FF:000006">
    <property type="entry name" value="Endo-1,3-beta-glucanase Engl1"/>
    <property type="match status" value="1"/>
</dbReference>
<dbReference type="GO" id="GO:0000272">
    <property type="term" value="P:polysaccharide catabolic process"/>
    <property type="evidence" value="ECO:0007669"/>
    <property type="project" value="UniProtKB-KW"/>
</dbReference>
<keyword evidence="7" id="KW-0961">Cell wall biogenesis/degradation</keyword>
<keyword evidence="14" id="KW-1185">Reference proteome</keyword>
<keyword evidence="4" id="KW-0378">Hydrolase</keyword>
<dbReference type="GO" id="GO:0009986">
    <property type="term" value="C:cell surface"/>
    <property type="evidence" value="ECO:0007669"/>
    <property type="project" value="TreeGrafter"/>
</dbReference>
<dbReference type="InterPro" id="IPR040451">
    <property type="entry name" value="GH81_N"/>
</dbReference>
<dbReference type="PANTHER" id="PTHR31983">
    <property type="entry name" value="ENDO-1,3(4)-BETA-GLUCANASE 1"/>
    <property type="match status" value="1"/>
</dbReference>
<feature type="signal peptide" evidence="10">
    <location>
        <begin position="1"/>
        <end position="23"/>
    </location>
</feature>
<dbReference type="EMBL" id="NPHW01005839">
    <property type="protein sequence ID" value="OXV06363.1"/>
    <property type="molecule type" value="Genomic_DNA"/>
</dbReference>
<dbReference type="Pfam" id="PF17652">
    <property type="entry name" value="Glyco_hydro81C"/>
    <property type="match status" value="1"/>
</dbReference>
<accession>A0A232LQC0</accession>
<evidence type="ECO:0000256" key="10">
    <source>
        <dbReference type="SAM" id="SignalP"/>
    </source>
</evidence>
<feature type="domain" description="Glycosyl hydrolase family 81 N-terminal" evidence="11">
    <location>
        <begin position="174"/>
        <end position="500"/>
    </location>
</feature>
<comment type="catalytic activity">
    <reaction evidence="1">
        <text>Hydrolysis of (1-&gt;3)-beta-D-glucosidic linkages in (1-&gt;3)-beta-D-glucans.</text>
        <dbReference type="EC" id="3.2.1.39"/>
    </reaction>
</comment>
<proteinExistence type="inferred from homology"/>
<feature type="region of interest" description="Disordered" evidence="9">
    <location>
        <begin position="24"/>
        <end position="138"/>
    </location>
</feature>
<dbReference type="GO" id="GO:0052861">
    <property type="term" value="F:endo-1,3(4)-beta-glucanase activity"/>
    <property type="evidence" value="ECO:0007669"/>
    <property type="project" value="InterPro"/>
</dbReference>
<dbReference type="FunFam" id="1.10.287.1170:FF:000001">
    <property type="entry name" value="Endo-1,3-beta-glucanase Engl1"/>
    <property type="match status" value="1"/>
</dbReference>
<evidence type="ECO:0000313" key="14">
    <source>
        <dbReference type="Proteomes" id="UP000243515"/>
    </source>
</evidence>
<comment type="caution">
    <text evidence="13">The sequence shown here is derived from an EMBL/GenBank/DDBJ whole genome shotgun (WGS) entry which is preliminary data.</text>
</comment>
<dbReference type="AlphaFoldDB" id="A0A232LQC0"/>
<dbReference type="Gene3D" id="2.70.98.30">
    <property type="entry name" value="Golgi alpha-mannosidase II, domain 4"/>
    <property type="match status" value="1"/>
</dbReference>
<comment type="similarity">
    <text evidence="2">Belongs to the glycosyl hydrolase 81 family.</text>
</comment>
<gene>
    <name evidence="13" type="ORF">Egran_05867</name>
</gene>
<evidence type="ECO:0000256" key="5">
    <source>
        <dbReference type="ARBA" id="ARBA00023277"/>
    </source>
</evidence>
<evidence type="ECO:0000256" key="7">
    <source>
        <dbReference type="ARBA" id="ARBA00023316"/>
    </source>
</evidence>
<dbReference type="InterPro" id="IPR040720">
    <property type="entry name" value="GH81_C"/>
</dbReference>
<dbReference type="Gene3D" id="1.10.287.1170">
    <property type="entry name" value="glycoside hydrolase family 81 endo-[beta] glucanase"/>
    <property type="match status" value="1"/>
</dbReference>